<keyword evidence="2" id="KW-0040">ANK repeat</keyword>
<dbReference type="AlphaFoldDB" id="A0A836CHM8"/>
<evidence type="ECO:0000259" key="4">
    <source>
        <dbReference type="PROSITE" id="PS50097"/>
    </source>
</evidence>
<accession>A0A836CHM8</accession>
<dbReference type="Proteomes" id="UP000664859">
    <property type="component" value="Unassembled WGS sequence"/>
</dbReference>
<keyword evidence="3" id="KW-0175">Coiled coil</keyword>
<dbReference type="InterPro" id="IPR000210">
    <property type="entry name" value="BTB/POZ_dom"/>
</dbReference>
<dbReference type="PANTHER" id="PTHR46231">
    <property type="entry name" value="ANKYRIN REPEAT AND BTB/POZ DOMAIN-CONTAINING PROTEIN 1"/>
    <property type="match status" value="1"/>
</dbReference>
<dbReference type="PANTHER" id="PTHR46231:SF1">
    <property type="entry name" value="ANKYRIN REPEAT AND BTB_POZ DOMAIN-CONTAINING PROTEIN 1"/>
    <property type="match status" value="1"/>
</dbReference>
<dbReference type="SMART" id="SM00225">
    <property type="entry name" value="BTB"/>
    <property type="match status" value="1"/>
</dbReference>
<evidence type="ECO:0000313" key="6">
    <source>
        <dbReference type="Proteomes" id="UP000664859"/>
    </source>
</evidence>
<name>A0A836CHM8_9STRA</name>
<dbReference type="InterPro" id="IPR044515">
    <property type="entry name" value="ABTB1"/>
</dbReference>
<evidence type="ECO:0000256" key="2">
    <source>
        <dbReference type="ARBA" id="ARBA00023043"/>
    </source>
</evidence>
<dbReference type="GO" id="GO:0005737">
    <property type="term" value="C:cytoplasm"/>
    <property type="evidence" value="ECO:0007669"/>
    <property type="project" value="TreeGrafter"/>
</dbReference>
<keyword evidence="6" id="KW-1185">Reference proteome</keyword>
<protein>
    <recommendedName>
        <fullName evidence="4">BTB domain-containing protein</fullName>
    </recommendedName>
</protein>
<feature type="coiled-coil region" evidence="3">
    <location>
        <begin position="245"/>
        <end position="272"/>
    </location>
</feature>
<evidence type="ECO:0000313" key="5">
    <source>
        <dbReference type="EMBL" id="KAG5185889.1"/>
    </source>
</evidence>
<organism evidence="5 6">
    <name type="scientific">Tribonema minus</name>
    <dbReference type="NCBI Taxonomy" id="303371"/>
    <lineage>
        <taxon>Eukaryota</taxon>
        <taxon>Sar</taxon>
        <taxon>Stramenopiles</taxon>
        <taxon>Ochrophyta</taxon>
        <taxon>PX clade</taxon>
        <taxon>Xanthophyceae</taxon>
        <taxon>Tribonematales</taxon>
        <taxon>Tribonemataceae</taxon>
        <taxon>Tribonema</taxon>
    </lineage>
</organism>
<dbReference type="CDD" id="cd18186">
    <property type="entry name" value="BTB_POZ_ZBTB_KLHL-like"/>
    <property type="match status" value="1"/>
</dbReference>
<dbReference type="GO" id="GO:0000151">
    <property type="term" value="C:ubiquitin ligase complex"/>
    <property type="evidence" value="ECO:0007669"/>
    <property type="project" value="TreeGrafter"/>
</dbReference>
<comment type="caution">
    <text evidence="5">The sequence shown here is derived from an EMBL/GenBank/DDBJ whole genome shotgun (WGS) entry which is preliminary data.</text>
</comment>
<evidence type="ECO:0000256" key="1">
    <source>
        <dbReference type="ARBA" id="ARBA00022737"/>
    </source>
</evidence>
<dbReference type="PROSITE" id="PS50097">
    <property type="entry name" value="BTB"/>
    <property type="match status" value="1"/>
</dbReference>
<proteinExistence type="predicted"/>
<dbReference type="EMBL" id="JAFCMP010000118">
    <property type="protein sequence ID" value="KAG5185889.1"/>
    <property type="molecule type" value="Genomic_DNA"/>
</dbReference>
<gene>
    <name evidence="5" type="ORF">JKP88DRAFT_254705</name>
</gene>
<sequence>MADEGELRHDAQAEGPVLLATLQSLVDQAAAAGTQVCVVEGTVALLPADHEALAEEQRSAAAISPIEWTQEQAKSLFDDAATCDKLLQVCGRVFHVHGALLASRSSFFAALLGGGFAEQQQAVIALDVPAPSPAAVETVLLHLYTGALELPTGGDALLLQVAHNAAYLDAPDLFRACIDALAAGAWRAIASANPSAFAANVSPTEVRSAAFADTLESAAVTQWLSGSSGAAAKTAAEHLPVAVAHAASERERLRLKQRVNELESRVLSHESTRKCRQCGLIISDSDRLSHTGNACSDCIGWSAKKNCKACGLRRFNGHCFHF</sequence>
<evidence type="ECO:0000256" key="3">
    <source>
        <dbReference type="SAM" id="Coils"/>
    </source>
</evidence>
<dbReference type="Gene3D" id="3.30.710.10">
    <property type="entry name" value="Potassium Channel Kv1.1, Chain A"/>
    <property type="match status" value="1"/>
</dbReference>
<dbReference type="OrthoDB" id="6359816at2759"/>
<reference evidence="5" key="1">
    <citation type="submission" date="2021-02" db="EMBL/GenBank/DDBJ databases">
        <title>First Annotated Genome of the Yellow-green Alga Tribonema minus.</title>
        <authorList>
            <person name="Mahan K.M."/>
        </authorList>
    </citation>
    <scope>NUCLEOTIDE SEQUENCE</scope>
    <source>
        <strain evidence="5">UTEX B ZZ1240</strain>
    </source>
</reference>
<dbReference type="SUPFAM" id="SSF54695">
    <property type="entry name" value="POZ domain"/>
    <property type="match status" value="1"/>
</dbReference>
<keyword evidence="1" id="KW-0677">Repeat</keyword>
<dbReference type="Pfam" id="PF00651">
    <property type="entry name" value="BTB"/>
    <property type="match status" value="1"/>
</dbReference>
<dbReference type="InterPro" id="IPR011333">
    <property type="entry name" value="SKP1/BTB/POZ_sf"/>
</dbReference>
<feature type="domain" description="BTB" evidence="4">
    <location>
        <begin position="83"/>
        <end position="152"/>
    </location>
</feature>